<dbReference type="InterPro" id="IPR018389">
    <property type="entry name" value="DctP_fam"/>
</dbReference>
<proteinExistence type="inferred from homology"/>
<keyword evidence="2" id="KW-0813">Transport</keyword>
<dbReference type="RefSeq" id="WP_167224906.1">
    <property type="nucleotide sequence ID" value="NZ_JAAQPH010000008.1"/>
</dbReference>
<accession>A0A967K8P8</accession>
<keyword evidence="6" id="KW-1185">Reference proteome</keyword>
<evidence type="ECO:0000256" key="3">
    <source>
        <dbReference type="ARBA" id="ARBA00022729"/>
    </source>
</evidence>
<dbReference type="PANTHER" id="PTHR33376">
    <property type="match status" value="1"/>
</dbReference>
<dbReference type="GO" id="GO:0055085">
    <property type="term" value="P:transmembrane transport"/>
    <property type="evidence" value="ECO:0007669"/>
    <property type="project" value="InterPro"/>
</dbReference>
<dbReference type="EMBL" id="JAAQPH010000008">
    <property type="protein sequence ID" value="NIA69387.1"/>
    <property type="molecule type" value="Genomic_DNA"/>
</dbReference>
<dbReference type="AlphaFoldDB" id="A0A967K8P8"/>
<reference evidence="5" key="1">
    <citation type="submission" date="2020-03" db="EMBL/GenBank/DDBJ databases">
        <title>Genome of Pelagibius litoralis DSM 21314T.</title>
        <authorList>
            <person name="Wang G."/>
        </authorList>
    </citation>
    <scope>NUCLEOTIDE SEQUENCE</scope>
    <source>
        <strain evidence="5">DSM 21314</strain>
    </source>
</reference>
<organism evidence="5 6">
    <name type="scientific">Pelagibius litoralis</name>
    <dbReference type="NCBI Taxonomy" id="374515"/>
    <lineage>
        <taxon>Bacteria</taxon>
        <taxon>Pseudomonadati</taxon>
        <taxon>Pseudomonadota</taxon>
        <taxon>Alphaproteobacteria</taxon>
        <taxon>Rhodospirillales</taxon>
        <taxon>Rhodovibrionaceae</taxon>
        <taxon>Pelagibius</taxon>
    </lineage>
</organism>
<dbReference type="Proteomes" id="UP000761264">
    <property type="component" value="Unassembled WGS sequence"/>
</dbReference>
<name>A0A967K8P8_9PROT</name>
<feature type="signal peptide" evidence="4">
    <location>
        <begin position="1"/>
        <end position="31"/>
    </location>
</feature>
<keyword evidence="3 4" id="KW-0732">Signal</keyword>
<evidence type="ECO:0000313" key="5">
    <source>
        <dbReference type="EMBL" id="NIA69387.1"/>
    </source>
</evidence>
<dbReference type="InterPro" id="IPR038404">
    <property type="entry name" value="TRAP_DctP_sf"/>
</dbReference>
<protein>
    <submittedName>
        <fullName evidence="5">TRAP transporter substrate-binding protein DctP</fullName>
    </submittedName>
</protein>
<dbReference type="Gene3D" id="3.40.190.170">
    <property type="entry name" value="Bacterial extracellular solute-binding protein, family 7"/>
    <property type="match status" value="1"/>
</dbReference>
<evidence type="ECO:0000256" key="1">
    <source>
        <dbReference type="ARBA" id="ARBA00009023"/>
    </source>
</evidence>
<evidence type="ECO:0000313" key="6">
    <source>
        <dbReference type="Proteomes" id="UP000761264"/>
    </source>
</evidence>
<comment type="caution">
    <text evidence="5">The sequence shown here is derived from an EMBL/GenBank/DDBJ whole genome shotgun (WGS) entry which is preliminary data.</text>
</comment>
<gene>
    <name evidence="5" type="primary">dctP</name>
    <name evidence="5" type="ORF">HBA54_12370</name>
</gene>
<dbReference type="PANTHER" id="PTHR33376:SF7">
    <property type="entry name" value="C4-DICARBOXYLATE-BINDING PROTEIN DCTB"/>
    <property type="match status" value="1"/>
</dbReference>
<evidence type="ECO:0000256" key="4">
    <source>
        <dbReference type="SAM" id="SignalP"/>
    </source>
</evidence>
<comment type="similarity">
    <text evidence="1">Belongs to the bacterial solute-binding protein 7 family.</text>
</comment>
<dbReference type="NCBIfam" id="NF037995">
    <property type="entry name" value="TRAP_S1"/>
    <property type="match status" value="1"/>
</dbReference>
<feature type="chain" id="PRO_5037607409" evidence="4">
    <location>
        <begin position="32"/>
        <end position="340"/>
    </location>
</feature>
<dbReference type="Pfam" id="PF03480">
    <property type="entry name" value="DctP"/>
    <property type="match status" value="1"/>
</dbReference>
<sequence length="340" mass="37522">MNNKLKHGFRISTRSLLVVAAFAVGISTAAAAEWRLSTSYQPGSDGHKGSLDFAERVMKATDGRIDVEVYPANQLGDWVEVYEQVMSGAVELTMGAVPSTFDPRLAIDSFPYAVTDYAEAQKAYSPGGYLYEIVDEIVAGQGVKILSTWAKGMGGGAFSEIVPNPYDPNAKQGMKLRVWPGGVTARALMERFGYSVTMIPWDEVYTAMQTGVVEGVIGGNPELTVTNFLDITKMYIQYNNHFENHYIMVNRDLFESLPPEDRAAVERVAIDIMNERFPLAEASDEAYMQQMRDAGVEVVTFPPEQAAAFAAVARKDVWPEIKGEIGDELYSRLKSELNIN</sequence>
<evidence type="ECO:0000256" key="2">
    <source>
        <dbReference type="ARBA" id="ARBA00022448"/>
    </source>
</evidence>